<evidence type="ECO:0000313" key="3">
    <source>
        <dbReference type="EMBL" id="GFF13057.1"/>
    </source>
</evidence>
<dbReference type="Pfam" id="PF13424">
    <property type="entry name" value="TPR_12"/>
    <property type="match status" value="1"/>
</dbReference>
<dbReference type="GO" id="GO:0043531">
    <property type="term" value="F:ADP binding"/>
    <property type="evidence" value="ECO:0007669"/>
    <property type="project" value="InterPro"/>
</dbReference>
<gene>
    <name evidence="3" type="ORF">ATEIFO6365_0002016700</name>
</gene>
<comment type="caution">
    <text evidence="3">The sequence shown here is derived from an EMBL/GenBank/DDBJ whole genome shotgun (WGS) entry which is preliminary data.</text>
</comment>
<evidence type="ECO:0000259" key="1">
    <source>
        <dbReference type="Pfam" id="PF24809"/>
    </source>
</evidence>
<dbReference type="VEuPathDB" id="FungiDB:ATEG_00070"/>
<reference evidence="3 4" key="1">
    <citation type="submission" date="2020-01" db="EMBL/GenBank/DDBJ databases">
        <title>Aspergillus terreus IFO 6365 whole genome shotgun sequence.</title>
        <authorList>
            <person name="Kanamasa S."/>
            <person name="Takahashi H."/>
        </authorList>
    </citation>
    <scope>NUCLEOTIDE SEQUENCE [LARGE SCALE GENOMIC DNA]</scope>
    <source>
        <strain evidence="3 4">IFO 6365</strain>
    </source>
</reference>
<evidence type="ECO:0000259" key="2">
    <source>
        <dbReference type="Pfam" id="PF25000"/>
    </source>
</evidence>
<dbReference type="EMBL" id="BLJY01000002">
    <property type="protein sequence ID" value="GFF13057.1"/>
    <property type="molecule type" value="Genomic_DNA"/>
</dbReference>
<name>A0A5M3YVM4_ASPTE</name>
<dbReference type="PANTHER" id="PTHR35205">
    <property type="entry name" value="NB-ARC AND TPR DOMAIN PROTEIN"/>
    <property type="match status" value="1"/>
</dbReference>
<dbReference type="OrthoDB" id="6161812at2759"/>
<dbReference type="Pfam" id="PF25000">
    <property type="entry name" value="DUF7779"/>
    <property type="match status" value="1"/>
</dbReference>
<dbReference type="InterPro" id="IPR011990">
    <property type="entry name" value="TPR-like_helical_dom_sf"/>
</dbReference>
<dbReference type="InterPro" id="IPR056125">
    <property type="entry name" value="DUF7708"/>
</dbReference>
<dbReference type="InterPro" id="IPR027417">
    <property type="entry name" value="P-loop_NTPase"/>
</dbReference>
<dbReference type="SUPFAM" id="SSF48452">
    <property type="entry name" value="TPR-like"/>
    <property type="match status" value="1"/>
</dbReference>
<dbReference type="Proteomes" id="UP000452235">
    <property type="component" value="Unassembled WGS sequence"/>
</dbReference>
<proteinExistence type="predicted"/>
<protein>
    <submittedName>
        <fullName evidence="3">Pfs-domain-containing protein</fullName>
    </submittedName>
</protein>
<dbReference type="Gene3D" id="3.40.50.300">
    <property type="entry name" value="P-loop containing nucleotide triphosphate hydrolases"/>
    <property type="match status" value="1"/>
</dbReference>
<dbReference type="AlphaFoldDB" id="A0A5M3YVM4"/>
<organism evidence="3 4">
    <name type="scientific">Aspergillus terreus</name>
    <dbReference type="NCBI Taxonomy" id="33178"/>
    <lineage>
        <taxon>Eukaryota</taxon>
        <taxon>Fungi</taxon>
        <taxon>Dikarya</taxon>
        <taxon>Ascomycota</taxon>
        <taxon>Pezizomycotina</taxon>
        <taxon>Eurotiomycetes</taxon>
        <taxon>Eurotiomycetidae</taxon>
        <taxon>Eurotiales</taxon>
        <taxon>Aspergillaceae</taxon>
        <taxon>Aspergillus</taxon>
        <taxon>Aspergillus subgen. Circumdati</taxon>
    </lineage>
</organism>
<dbReference type="Gene3D" id="1.25.40.10">
    <property type="entry name" value="Tetratricopeptide repeat domain"/>
    <property type="match status" value="1"/>
</dbReference>
<accession>A0A5M3YVM4</accession>
<keyword evidence="4" id="KW-1185">Reference proteome</keyword>
<sequence length="915" mass="105190">MAGNIWRHSCARLEDELRGHGMLSDDVNDFETFQACMERACKEYARSQRTHFIRDKITPHLQHVQSFEKAITVSSQLSTPSAIIWSITWVVIESASRFATHLSKILDALERFYQRLPRFDQYLELFPNSKRLQIPLSDLFVDYGYLCIHALKWIKRNPIVHMIKGVVSSRPSNNLDEIMRRMERHIEDFKENVELAFRQHQMGHSVSTRSGHSNSFIQKSHYLIMERRDAGFKGRKDVLKEIHLFFNSPKTSPSAEAKSYLLHGLSGIGKTSTALEYTYIHQKSYDFIFWIFAETTSDLVGSFTRVVTRLRSLHEITCSGTSDAADESGINDARDWFETTAHKWLLVFDNVEEWESISQYWPTSAVANSAILVTSQKQQFKRWTGFNRQLEDLSMAEATEILLAEVGTRGYPHEREAEAAQKIVETFGGLPLAIAHIAGYVSDAQCSLHSFVELTKQRYATIWDCNVPVSTNKNNKRLSALWDFALDELPPDARRLLYTMSFLSPDAIPESMFLPNESQDSLGYIAKKADFIEKIRFLVRRALIRPVAEIQGFNTYGMHRALQRALLYKLDKQPDLRSQIFSEACSIVRDITPSASPIQVPNPSLWLKFERAVPQILALRVAFEQSQPSMQGSIEFARLLYDAAFNTWERESSQDGLSLLTTAMNVLDDSGYDKDGKLRADILVMQGVICDNIGISRRQEALQVRKIATHIRQMVIRNSSGPVNETDDILLHNALNDTAESLLQYYNFREADRLIEQCLERYKTWGSEEKYPFEYGKYYRNKAAVLTLQRRFDEAITHAKRSVELARLDTGIGPRYLLYLQDVASHLLQSGNLQGAIEQHLEVFQLREELCGKYHDVTLQSAYAVGAMYFHVGNMEKAEAWFELTLDRAKRTRWPEEPLCRAKFHLARNEVHVRL</sequence>
<feature type="domain" description="DUF7708" evidence="1">
    <location>
        <begin position="84"/>
        <end position="196"/>
    </location>
</feature>
<dbReference type="PANTHER" id="PTHR35205:SF1">
    <property type="entry name" value="ZU5 DOMAIN-CONTAINING PROTEIN"/>
    <property type="match status" value="1"/>
</dbReference>
<dbReference type="InterPro" id="IPR056681">
    <property type="entry name" value="DUF7779"/>
</dbReference>
<feature type="domain" description="DUF7779" evidence="2">
    <location>
        <begin position="485"/>
        <end position="572"/>
    </location>
</feature>
<evidence type="ECO:0000313" key="4">
    <source>
        <dbReference type="Proteomes" id="UP000452235"/>
    </source>
</evidence>
<dbReference type="Pfam" id="PF24809">
    <property type="entry name" value="DUF7708"/>
    <property type="match status" value="1"/>
</dbReference>
<dbReference type="SUPFAM" id="SSF52540">
    <property type="entry name" value="P-loop containing nucleoside triphosphate hydrolases"/>
    <property type="match status" value="1"/>
</dbReference>